<dbReference type="InterPro" id="IPR001077">
    <property type="entry name" value="COMT_C"/>
</dbReference>
<comment type="caution">
    <text evidence="8">The sequence shown here is derived from an EMBL/GenBank/DDBJ whole genome shotgun (WGS) entry which is preliminary data.</text>
</comment>
<evidence type="ECO:0000256" key="1">
    <source>
        <dbReference type="ARBA" id="ARBA00022603"/>
    </source>
</evidence>
<evidence type="ECO:0000259" key="7">
    <source>
        <dbReference type="Pfam" id="PF08100"/>
    </source>
</evidence>
<feature type="domain" description="O-methyltransferase C-terminal" evidence="6">
    <location>
        <begin position="113"/>
        <end position="324"/>
    </location>
</feature>
<dbReference type="GO" id="GO:0032259">
    <property type="term" value="P:methylation"/>
    <property type="evidence" value="ECO:0007669"/>
    <property type="project" value="UniProtKB-KW"/>
</dbReference>
<evidence type="ECO:0000256" key="2">
    <source>
        <dbReference type="ARBA" id="ARBA00022679"/>
    </source>
</evidence>
<keyword evidence="5" id="KW-0812">Transmembrane</keyword>
<evidence type="ECO:0000256" key="4">
    <source>
        <dbReference type="PIRSR" id="PIRSR005739-1"/>
    </source>
</evidence>
<dbReference type="SUPFAM" id="SSF46785">
    <property type="entry name" value="Winged helix' DNA-binding domain"/>
    <property type="match status" value="1"/>
</dbReference>
<keyword evidence="2 8" id="KW-0808">Transferase</keyword>
<dbReference type="PANTHER" id="PTHR43712">
    <property type="entry name" value="PUTATIVE (AFU_ORTHOLOGUE AFUA_4G14580)-RELATED"/>
    <property type="match status" value="1"/>
</dbReference>
<keyword evidence="9" id="KW-1185">Reference proteome</keyword>
<organism evidence="8 9">
    <name type="scientific">Phytohabitans rumicis</name>
    <dbReference type="NCBI Taxonomy" id="1076125"/>
    <lineage>
        <taxon>Bacteria</taxon>
        <taxon>Bacillati</taxon>
        <taxon>Actinomycetota</taxon>
        <taxon>Actinomycetes</taxon>
        <taxon>Micromonosporales</taxon>
        <taxon>Micromonosporaceae</taxon>
    </lineage>
</organism>
<dbReference type="Gene3D" id="3.40.50.150">
    <property type="entry name" value="Vaccinia Virus protein VP39"/>
    <property type="match status" value="1"/>
</dbReference>
<evidence type="ECO:0000256" key="3">
    <source>
        <dbReference type="ARBA" id="ARBA00022691"/>
    </source>
</evidence>
<evidence type="ECO:0000256" key="5">
    <source>
        <dbReference type="SAM" id="Phobius"/>
    </source>
</evidence>
<sequence>MSEKRDYQRKRLLGMLRATWVAQACSVFTILGLPDRIAAGANTAAELAAVANVEPVALRRLLGALAEAGILREAATGRYELSPVGEYLRSDVPGSVRSTAVLYGEEVYRSFDGLLETVRTGRPSFSERFGLPFYEYLDGNPGFAATFNAAMSAAPVSRALTADLLDGARTIVDVGGGDGGLLAEALRRDPDRRGVLAELPEAAAQARERLAEAGVLDRVRIVAGSFFDEVPGGGDLYVLCHVLHNWNDANAGRVLARVRAAMPAGARLAVLEELLPSTAQPLTASAGAWAAPRTRIVDLLMLVLMEGRDRTAEEYTKLLVDNGFAVKSITQDAIEAVPA</sequence>
<keyword evidence="1 8" id="KW-0489">Methyltransferase</keyword>
<reference evidence="8 9" key="2">
    <citation type="submission" date="2020-03" db="EMBL/GenBank/DDBJ databases">
        <authorList>
            <person name="Ichikawa N."/>
            <person name="Kimura A."/>
            <person name="Kitahashi Y."/>
            <person name="Uohara A."/>
        </authorList>
    </citation>
    <scope>NUCLEOTIDE SEQUENCE [LARGE SCALE GENOMIC DNA]</scope>
    <source>
        <strain evidence="8 9">NBRC 108638</strain>
    </source>
</reference>
<dbReference type="AlphaFoldDB" id="A0A6V8KYZ1"/>
<dbReference type="Pfam" id="PF08100">
    <property type="entry name" value="Dimerisation"/>
    <property type="match status" value="1"/>
</dbReference>
<name>A0A6V8KYZ1_9ACTN</name>
<dbReference type="InterPro" id="IPR012967">
    <property type="entry name" value="COMT_dimerisation"/>
</dbReference>
<dbReference type="Proteomes" id="UP000482960">
    <property type="component" value="Unassembled WGS sequence"/>
</dbReference>
<dbReference type="InterPro" id="IPR016461">
    <property type="entry name" value="COMT-like"/>
</dbReference>
<dbReference type="SUPFAM" id="SSF53335">
    <property type="entry name" value="S-adenosyl-L-methionine-dependent methyltransferases"/>
    <property type="match status" value="1"/>
</dbReference>
<dbReference type="InterPro" id="IPR036388">
    <property type="entry name" value="WH-like_DNA-bd_sf"/>
</dbReference>
<gene>
    <name evidence="8" type="ORF">Prum_007090</name>
</gene>
<reference evidence="8 9" key="1">
    <citation type="submission" date="2020-03" db="EMBL/GenBank/DDBJ databases">
        <title>Whole genome shotgun sequence of Phytohabitans rumicis NBRC 108638.</title>
        <authorList>
            <person name="Komaki H."/>
            <person name="Tamura T."/>
        </authorList>
    </citation>
    <scope>NUCLEOTIDE SEQUENCE [LARGE SCALE GENOMIC DNA]</scope>
    <source>
        <strain evidence="8 9">NBRC 108638</strain>
    </source>
</reference>
<dbReference type="GO" id="GO:0008171">
    <property type="term" value="F:O-methyltransferase activity"/>
    <property type="evidence" value="ECO:0007669"/>
    <property type="project" value="InterPro"/>
</dbReference>
<dbReference type="Pfam" id="PF00891">
    <property type="entry name" value="Methyltransf_2"/>
    <property type="match status" value="1"/>
</dbReference>
<dbReference type="GO" id="GO:0046983">
    <property type="term" value="F:protein dimerization activity"/>
    <property type="evidence" value="ECO:0007669"/>
    <property type="project" value="InterPro"/>
</dbReference>
<keyword evidence="5" id="KW-0472">Membrane</keyword>
<dbReference type="InterPro" id="IPR029063">
    <property type="entry name" value="SAM-dependent_MTases_sf"/>
</dbReference>
<keyword evidence="3" id="KW-0949">S-adenosyl-L-methionine</keyword>
<dbReference type="RefSeq" id="WP_173073854.1">
    <property type="nucleotide sequence ID" value="NZ_BAABJB010000031.1"/>
</dbReference>
<evidence type="ECO:0000259" key="6">
    <source>
        <dbReference type="Pfam" id="PF00891"/>
    </source>
</evidence>
<dbReference type="Gene3D" id="1.10.287.1350">
    <property type="match status" value="1"/>
</dbReference>
<dbReference type="PIRSF" id="PIRSF005739">
    <property type="entry name" value="O-mtase"/>
    <property type="match status" value="1"/>
</dbReference>
<dbReference type="Gene3D" id="1.10.10.10">
    <property type="entry name" value="Winged helix-like DNA-binding domain superfamily/Winged helix DNA-binding domain"/>
    <property type="match status" value="1"/>
</dbReference>
<dbReference type="PROSITE" id="PS51683">
    <property type="entry name" value="SAM_OMT_II"/>
    <property type="match status" value="1"/>
</dbReference>
<protein>
    <submittedName>
        <fullName evidence="8">Hydroxyneurosporene-O-methyltransferase</fullName>
    </submittedName>
</protein>
<dbReference type="EMBL" id="BLPG01000001">
    <property type="protein sequence ID" value="GFJ87067.1"/>
    <property type="molecule type" value="Genomic_DNA"/>
</dbReference>
<dbReference type="PANTHER" id="PTHR43712:SF2">
    <property type="entry name" value="O-METHYLTRANSFERASE CICE"/>
    <property type="match status" value="1"/>
</dbReference>
<accession>A0A6V8KYZ1</accession>
<dbReference type="InterPro" id="IPR036390">
    <property type="entry name" value="WH_DNA-bd_sf"/>
</dbReference>
<proteinExistence type="predicted"/>
<evidence type="ECO:0000313" key="9">
    <source>
        <dbReference type="Proteomes" id="UP000482960"/>
    </source>
</evidence>
<keyword evidence="5" id="KW-1133">Transmembrane helix</keyword>
<feature type="transmembrane region" description="Helical" evidence="5">
    <location>
        <begin position="12"/>
        <end position="33"/>
    </location>
</feature>
<feature type="active site" description="Proton acceptor" evidence="4">
    <location>
        <position position="244"/>
    </location>
</feature>
<evidence type="ECO:0000313" key="8">
    <source>
        <dbReference type="EMBL" id="GFJ87067.1"/>
    </source>
</evidence>
<feature type="domain" description="O-methyltransferase dimerisation" evidence="7">
    <location>
        <begin position="20"/>
        <end position="88"/>
    </location>
</feature>